<evidence type="ECO:0000259" key="7">
    <source>
        <dbReference type="Pfam" id="PF12832"/>
    </source>
</evidence>
<keyword evidence="4 6" id="KW-1133">Transmembrane helix</keyword>
<comment type="subcellular location">
    <subcellularLocation>
        <location evidence="1">Membrane</location>
        <topology evidence="1">Multi-pass membrane protein</topology>
    </subcellularLocation>
</comment>
<feature type="domain" description="Major facilitator superfamily associated" evidence="7">
    <location>
        <begin position="37"/>
        <end position="310"/>
    </location>
</feature>
<dbReference type="Gene3D" id="1.20.1250.20">
    <property type="entry name" value="MFS general substrate transporter like domains"/>
    <property type="match status" value="2"/>
</dbReference>
<feature type="transmembrane region" description="Helical" evidence="6">
    <location>
        <begin position="222"/>
        <end position="240"/>
    </location>
</feature>
<evidence type="ECO:0000256" key="6">
    <source>
        <dbReference type="SAM" id="Phobius"/>
    </source>
</evidence>
<evidence type="ECO:0000256" key="2">
    <source>
        <dbReference type="ARBA" id="ARBA00005241"/>
    </source>
</evidence>
<dbReference type="EMBL" id="VJMJ01000045">
    <property type="protein sequence ID" value="KAF0740742.1"/>
    <property type="molecule type" value="Genomic_DNA"/>
</dbReference>
<comment type="similarity">
    <text evidence="2">Belongs to the major facilitator superfamily. MFSD6 family.</text>
</comment>
<keyword evidence="9" id="KW-1185">Reference proteome</keyword>
<evidence type="ECO:0000256" key="4">
    <source>
        <dbReference type="ARBA" id="ARBA00022989"/>
    </source>
</evidence>
<gene>
    <name evidence="8" type="ORF">Ae201684_003874</name>
</gene>
<dbReference type="PANTHER" id="PTHR16172:SF41">
    <property type="entry name" value="MAJOR FACILITATOR SUPERFAMILY DOMAIN-CONTAINING PROTEIN 6-LIKE"/>
    <property type="match status" value="1"/>
</dbReference>
<dbReference type="PANTHER" id="PTHR16172">
    <property type="entry name" value="MAJOR FACILITATOR SUPERFAMILY DOMAIN-CONTAINING PROTEIN 6-LIKE"/>
    <property type="match status" value="1"/>
</dbReference>
<evidence type="ECO:0000313" key="9">
    <source>
        <dbReference type="Proteomes" id="UP000481153"/>
    </source>
</evidence>
<evidence type="ECO:0000256" key="3">
    <source>
        <dbReference type="ARBA" id="ARBA00022692"/>
    </source>
</evidence>
<proteinExistence type="inferred from homology"/>
<dbReference type="Proteomes" id="UP000481153">
    <property type="component" value="Unassembled WGS sequence"/>
</dbReference>
<feature type="transmembrane region" description="Helical" evidence="6">
    <location>
        <begin position="252"/>
        <end position="269"/>
    </location>
</feature>
<feature type="transmembrane region" description="Helical" evidence="6">
    <location>
        <begin position="306"/>
        <end position="326"/>
    </location>
</feature>
<dbReference type="SUPFAM" id="SSF103473">
    <property type="entry name" value="MFS general substrate transporter"/>
    <property type="match status" value="1"/>
</dbReference>
<name>A0A6G0XK39_9STRA</name>
<evidence type="ECO:0000256" key="1">
    <source>
        <dbReference type="ARBA" id="ARBA00004141"/>
    </source>
</evidence>
<reference evidence="8 9" key="1">
    <citation type="submission" date="2019-07" db="EMBL/GenBank/DDBJ databases">
        <title>Genomics analysis of Aphanomyces spp. identifies a new class of oomycete effector associated with host adaptation.</title>
        <authorList>
            <person name="Gaulin E."/>
        </authorList>
    </citation>
    <scope>NUCLEOTIDE SEQUENCE [LARGE SCALE GENOMIC DNA]</scope>
    <source>
        <strain evidence="8 9">ATCC 201684</strain>
    </source>
</reference>
<feature type="transmembrane region" description="Helical" evidence="6">
    <location>
        <begin position="84"/>
        <end position="101"/>
    </location>
</feature>
<keyword evidence="5 6" id="KW-0472">Membrane</keyword>
<feature type="transmembrane region" description="Helical" evidence="6">
    <location>
        <begin position="281"/>
        <end position="300"/>
    </location>
</feature>
<feature type="transmembrane region" description="Helical" evidence="6">
    <location>
        <begin position="147"/>
        <end position="170"/>
    </location>
</feature>
<accession>A0A6G0XK39</accession>
<organism evidence="8 9">
    <name type="scientific">Aphanomyces euteiches</name>
    <dbReference type="NCBI Taxonomy" id="100861"/>
    <lineage>
        <taxon>Eukaryota</taxon>
        <taxon>Sar</taxon>
        <taxon>Stramenopiles</taxon>
        <taxon>Oomycota</taxon>
        <taxon>Saprolegniomycetes</taxon>
        <taxon>Saprolegniales</taxon>
        <taxon>Verrucalvaceae</taxon>
        <taxon>Aphanomyces</taxon>
    </lineage>
</organism>
<dbReference type="InterPro" id="IPR036259">
    <property type="entry name" value="MFS_trans_sf"/>
</dbReference>
<comment type="caution">
    <text evidence="8">The sequence shown here is derived from an EMBL/GenBank/DDBJ whole genome shotgun (WGS) entry which is preliminary data.</text>
</comment>
<evidence type="ECO:0000313" key="8">
    <source>
        <dbReference type="EMBL" id="KAF0740742.1"/>
    </source>
</evidence>
<dbReference type="InterPro" id="IPR051717">
    <property type="entry name" value="MFS_MFSD6"/>
</dbReference>
<evidence type="ECO:0000256" key="5">
    <source>
        <dbReference type="ARBA" id="ARBA00023136"/>
    </source>
</evidence>
<protein>
    <recommendedName>
        <fullName evidence="7">Major facilitator superfamily associated domain-containing protein</fullName>
    </recommendedName>
</protein>
<sequence length="361" mass="39144">MHLRDRRAASLGCSRRHDATTASSACVLSPHGCSPHVFATSSFPLACLLVFLATFQTNPTASLLDQAILNLLMKVGGEYGKQRFFGAMEWGLGAFFTGLLVNAYGYAWAFNLHLAFLVPSLVVLSFIPPPDHPSEAIPSRESLLPGLVAVFQQPDVALLLLVALVMGLMYGAVSSFVTLNLFELSDGSNVIVGFAIWLETISELPAFFYADAIIKRLGIVRVLCISILGYAARITCYAFMKTPWIALPFEMLHGVTFSLMWTACTTYIYDVAQPGTHGTMMGLFSAIVFGSGTLVGGYFYEHYGAQVMWLVADMAVPIALVGLFFFSRAIPSSSAALSESKTVQIIDLRYIQPDTAAESKA</sequence>
<keyword evidence="3 6" id="KW-0812">Transmembrane</keyword>
<dbReference type="InterPro" id="IPR024989">
    <property type="entry name" value="MFS_assoc_dom"/>
</dbReference>
<dbReference type="Pfam" id="PF12832">
    <property type="entry name" value="MFS_1_like"/>
    <property type="match status" value="1"/>
</dbReference>
<dbReference type="GO" id="GO:0016020">
    <property type="term" value="C:membrane"/>
    <property type="evidence" value="ECO:0007669"/>
    <property type="project" value="UniProtKB-SubCell"/>
</dbReference>
<dbReference type="VEuPathDB" id="FungiDB:AeMF1_019029"/>
<dbReference type="AlphaFoldDB" id="A0A6G0XK39"/>